<organism evidence="1">
    <name type="scientific">Ensete ventricosum</name>
    <name type="common">Abyssinian banana</name>
    <name type="synonym">Musa ensete</name>
    <dbReference type="NCBI Taxonomy" id="4639"/>
    <lineage>
        <taxon>Eukaryota</taxon>
        <taxon>Viridiplantae</taxon>
        <taxon>Streptophyta</taxon>
        <taxon>Embryophyta</taxon>
        <taxon>Tracheophyta</taxon>
        <taxon>Spermatophyta</taxon>
        <taxon>Magnoliopsida</taxon>
        <taxon>Liliopsida</taxon>
        <taxon>Zingiberales</taxon>
        <taxon>Musaceae</taxon>
        <taxon>Ensete</taxon>
    </lineage>
</organism>
<dbReference type="EMBL" id="KV875992">
    <property type="protein sequence ID" value="RZR73694.1"/>
    <property type="molecule type" value="Genomic_DNA"/>
</dbReference>
<reference evidence="1" key="1">
    <citation type="journal article" date="2018" name="Data Brief">
        <title>Genome sequence data from 17 accessions of Ensete ventricosum, a staple food crop for millions in Ethiopia.</title>
        <authorList>
            <person name="Yemataw Z."/>
            <person name="Muzemil S."/>
            <person name="Ambachew D."/>
            <person name="Tripathi L."/>
            <person name="Tesfaye K."/>
            <person name="Chala A."/>
            <person name="Farbos A."/>
            <person name="O'Neill P."/>
            <person name="Moore K."/>
            <person name="Grant M."/>
            <person name="Studholme D.J."/>
        </authorList>
    </citation>
    <scope>NUCLEOTIDE SEQUENCE [LARGE SCALE GENOMIC DNA]</scope>
    <source>
        <tissue evidence="1">Leaf</tissue>
    </source>
</reference>
<name>A0A445MHD2_ENSVE</name>
<protein>
    <recommendedName>
        <fullName evidence="2">CN hydrolase domain-containing protein</fullName>
    </recommendedName>
</protein>
<dbReference type="Gene3D" id="3.60.110.10">
    <property type="entry name" value="Carbon-nitrogen hydrolase"/>
    <property type="match status" value="1"/>
</dbReference>
<dbReference type="AlphaFoldDB" id="A0A445MHD2"/>
<dbReference type="Proteomes" id="UP000290560">
    <property type="component" value="Unassembled WGS sequence"/>
</dbReference>
<dbReference type="InterPro" id="IPR036526">
    <property type="entry name" value="C-N_Hydrolase_sf"/>
</dbReference>
<accession>A0A445MHD2</accession>
<proteinExistence type="predicted"/>
<gene>
    <name evidence="1" type="ORF">BHM03_00027166</name>
</gene>
<dbReference type="SUPFAM" id="SSF56317">
    <property type="entry name" value="Carbon-nitrogen hydrolase"/>
    <property type="match status" value="1"/>
</dbReference>
<sequence>MISELSQCLGVEREMAGARKVVVAALQFACSDSVSENVDTAERLVRAAHKNGANIVLIQVHNLTYFAYRRRGVTSFPHGEFPSPFLARLPERRRKPANKESPVGDGLRGEPGKSKYLSLLSLFFFSLFFFLPSSTTDGRNRPSTADFDDTAR</sequence>
<evidence type="ECO:0008006" key="2">
    <source>
        <dbReference type="Google" id="ProtNLM"/>
    </source>
</evidence>
<evidence type="ECO:0000313" key="1">
    <source>
        <dbReference type="EMBL" id="RZR73694.1"/>
    </source>
</evidence>